<reference evidence="1 2" key="1">
    <citation type="submission" date="2022-08" db="EMBL/GenBank/DDBJ databases">
        <title>Reclassification of Massilia species as members of the genera Telluria, Duganella, Pseudoduganella, Mokoshia gen. nov. and Zemynaea gen. nov. using orthogonal and non-orthogonal genome-based approaches.</title>
        <authorList>
            <person name="Bowman J.P."/>
        </authorList>
    </citation>
    <scope>NUCLEOTIDE SEQUENCE [LARGE SCALE GENOMIC DNA]</scope>
    <source>
        <strain evidence="1 2">JCM 31606</strain>
    </source>
</reference>
<dbReference type="RefSeq" id="WP_258811789.1">
    <property type="nucleotide sequence ID" value="NZ_JANUGU010000003.1"/>
</dbReference>
<comment type="caution">
    <text evidence="1">The sequence shown here is derived from an EMBL/GenBank/DDBJ whole genome shotgun (WGS) entry which is preliminary data.</text>
</comment>
<organism evidence="1 2">
    <name type="scientific">Massilia terrae</name>
    <dbReference type="NCBI Taxonomy" id="1811224"/>
    <lineage>
        <taxon>Bacteria</taxon>
        <taxon>Pseudomonadati</taxon>
        <taxon>Pseudomonadota</taxon>
        <taxon>Betaproteobacteria</taxon>
        <taxon>Burkholderiales</taxon>
        <taxon>Oxalobacteraceae</taxon>
        <taxon>Telluria group</taxon>
        <taxon>Massilia</taxon>
    </lineage>
</organism>
<dbReference type="Proteomes" id="UP001204621">
    <property type="component" value="Unassembled WGS sequence"/>
</dbReference>
<accession>A0ABT2CX82</accession>
<protein>
    <submittedName>
        <fullName evidence="1">FMN-binding negative transcriptional regulator</fullName>
    </submittedName>
</protein>
<dbReference type="PIRSF" id="PIRSF010372">
    <property type="entry name" value="PaiB"/>
    <property type="match status" value="1"/>
</dbReference>
<dbReference type="InterPro" id="IPR007396">
    <property type="entry name" value="TR_PAI2-type"/>
</dbReference>
<dbReference type="Pfam" id="PF04299">
    <property type="entry name" value="FMN_bind_2"/>
    <property type="match status" value="1"/>
</dbReference>
<dbReference type="PANTHER" id="PTHR35802:SF1">
    <property type="entry name" value="PROTEASE SYNTHASE AND SPORULATION PROTEIN PAI 2"/>
    <property type="match status" value="1"/>
</dbReference>
<evidence type="ECO:0000313" key="2">
    <source>
        <dbReference type="Proteomes" id="UP001204621"/>
    </source>
</evidence>
<dbReference type="InterPro" id="IPR012349">
    <property type="entry name" value="Split_barrel_FMN-bd"/>
</dbReference>
<dbReference type="EMBL" id="JANUGU010000003">
    <property type="protein sequence ID" value="MCS0658593.1"/>
    <property type="molecule type" value="Genomic_DNA"/>
</dbReference>
<dbReference type="PANTHER" id="PTHR35802">
    <property type="entry name" value="PROTEASE SYNTHASE AND SPORULATION PROTEIN PAI 2"/>
    <property type="match status" value="1"/>
</dbReference>
<name>A0ABT2CX82_9BURK</name>
<evidence type="ECO:0000313" key="1">
    <source>
        <dbReference type="EMBL" id="MCS0658593.1"/>
    </source>
</evidence>
<keyword evidence="2" id="KW-1185">Reference proteome</keyword>
<gene>
    <name evidence="1" type="ORF">NX778_11005</name>
</gene>
<dbReference type="Gene3D" id="2.30.110.10">
    <property type="entry name" value="Electron Transport, Fmn-binding Protein, Chain A"/>
    <property type="match status" value="1"/>
</dbReference>
<sequence>MYTPRHFEETRLDVMHALIAAHPFGALVRVGPNGMDTDHLRFDIVAPCDESPRGTLRAHVARANPVAREAGSEVMVMFASPSSYVSPGPAWNYAVVHAHGRLRVMDDPAWLRDLVERLSYRYEEMLKAIVGIEIPIGRIEAKWKVSRARSETLHATPVERDTVRG</sequence>
<dbReference type="SUPFAM" id="SSF50475">
    <property type="entry name" value="FMN-binding split barrel"/>
    <property type="match status" value="1"/>
</dbReference>
<proteinExistence type="predicted"/>